<dbReference type="Pfam" id="PF13456">
    <property type="entry name" value="RVT_3"/>
    <property type="match status" value="1"/>
</dbReference>
<dbReference type="GO" id="GO:0003676">
    <property type="term" value="F:nucleic acid binding"/>
    <property type="evidence" value="ECO:0007669"/>
    <property type="project" value="InterPro"/>
</dbReference>
<comment type="caution">
    <text evidence="2">The sequence shown here is derived from an EMBL/GenBank/DDBJ whole genome shotgun (WGS) entry which is preliminary data.</text>
</comment>
<gene>
    <name evidence="2" type="ORF">SASPL_111913</name>
</gene>
<keyword evidence="3" id="KW-1185">Reference proteome</keyword>
<dbReference type="InterPro" id="IPR044730">
    <property type="entry name" value="RNase_H-like_dom_plant"/>
</dbReference>
<accession>A0A8X9A2T6</accession>
<dbReference type="EMBL" id="PNBA02000004">
    <property type="protein sequence ID" value="KAG6427667.1"/>
    <property type="molecule type" value="Genomic_DNA"/>
</dbReference>
<reference evidence="2" key="1">
    <citation type="submission" date="2018-01" db="EMBL/GenBank/DDBJ databases">
        <authorList>
            <person name="Mao J.F."/>
        </authorList>
    </citation>
    <scope>NUCLEOTIDE SEQUENCE</scope>
    <source>
        <strain evidence="2">Huo1</strain>
        <tissue evidence="2">Leaf</tissue>
    </source>
</reference>
<reference evidence="2" key="2">
    <citation type="submission" date="2020-08" db="EMBL/GenBank/DDBJ databases">
        <title>Plant Genome Project.</title>
        <authorList>
            <person name="Zhang R.-G."/>
        </authorList>
    </citation>
    <scope>NUCLEOTIDE SEQUENCE</scope>
    <source>
        <strain evidence="2">Huo1</strain>
        <tissue evidence="2">Leaf</tissue>
    </source>
</reference>
<evidence type="ECO:0000313" key="3">
    <source>
        <dbReference type="Proteomes" id="UP000298416"/>
    </source>
</evidence>
<dbReference type="InterPro" id="IPR036397">
    <property type="entry name" value="RNaseH_sf"/>
</dbReference>
<feature type="domain" description="RNase H type-1" evidence="1">
    <location>
        <begin position="89"/>
        <end position="164"/>
    </location>
</feature>
<evidence type="ECO:0000313" key="2">
    <source>
        <dbReference type="EMBL" id="KAG6427667.1"/>
    </source>
</evidence>
<proteinExistence type="predicted"/>
<dbReference type="GO" id="GO:0004523">
    <property type="term" value="F:RNA-DNA hybrid ribonuclease activity"/>
    <property type="evidence" value="ECO:0007669"/>
    <property type="project" value="InterPro"/>
</dbReference>
<dbReference type="AlphaFoldDB" id="A0A8X9A2T6"/>
<dbReference type="InterPro" id="IPR012337">
    <property type="entry name" value="RNaseH-like_sf"/>
</dbReference>
<dbReference type="Proteomes" id="UP000298416">
    <property type="component" value="Unassembled WGS sequence"/>
</dbReference>
<organism evidence="2">
    <name type="scientific">Salvia splendens</name>
    <name type="common">Scarlet sage</name>
    <dbReference type="NCBI Taxonomy" id="180675"/>
    <lineage>
        <taxon>Eukaryota</taxon>
        <taxon>Viridiplantae</taxon>
        <taxon>Streptophyta</taxon>
        <taxon>Embryophyta</taxon>
        <taxon>Tracheophyta</taxon>
        <taxon>Spermatophyta</taxon>
        <taxon>Magnoliopsida</taxon>
        <taxon>eudicotyledons</taxon>
        <taxon>Gunneridae</taxon>
        <taxon>Pentapetalae</taxon>
        <taxon>asterids</taxon>
        <taxon>lamiids</taxon>
        <taxon>Lamiales</taxon>
        <taxon>Lamiaceae</taxon>
        <taxon>Nepetoideae</taxon>
        <taxon>Mentheae</taxon>
        <taxon>Salviinae</taxon>
        <taxon>Salvia</taxon>
        <taxon>Salvia subgen. Calosphace</taxon>
        <taxon>core Calosphace</taxon>
    </lineage>
</organism>
<protein>
    <recommendedName>
        <fullName evidence="1">RNase H type-1 domain-containing protein</fullName>
    </recommendedName>
</protein>
<dbReference type="SUPFAM" id="SSF53098">
    <property type="entry name" value="Ribonuclease H-like"/>
    <property type="match status" value="1"/>
</dbReference>
<sequence length="209" mass="24333">MRQWWSAYPGHDHLHISSVLPCLIMWFLWLERNDCTFGEAKFSSGHIIWRINQQLDRIISGGVLNSEHWRGVRVQHHLLAGRRPKEKIIRAARLGIKFASRHGENIWMETDAITIVQMITRDELGPAEIRHTICRVKHLIKEFNTKISYIAREGNKPADFLAEQGLEGQGLRVFDQYTAPTRLKALVEMEANGIPNFRFQTRWAEQGRQ</sequence>
<dbReference type="Gene3D" id="3.30.420.10">
    <property type="entry name" value="Ribonuclease H-like superfamily/Ribonuclease H"/>
    <property type="match status" value="1"/>
</dbReference>
<dbReference type="CDD" id="cd06222">
    <property type="entry name" value="RNase_H_like"/>
    <property type="match status" value="1"/>
</dbReference>
<name>A0A8X9A2T6_SALSN</name>
<dbReference type="InterPro" id="IPR002156">
    <property type="entry name" value="RNaseH_domain"/>
</dbReference>
<evidence type="ECO:0000259" key="1">
    <source>
        <dbReference type="Pfam" id="PF13456"/>
    </source>
</evidence>